<accession>A0A2S0MP06</accession>
<evidence type="ECO:0000313" key="2">
    <source>
        <dbReference type="EMBL" id="AVO37620.1"/>
    </source>
</evidence>
<evidence type="ECO:0000313" key="3">
    <source>
        <dbReference type="Proteomes" id="UP000237655"/>
    </source>
</evidence>
<feature type="domain" description="Gamma-glutamylcyclotransferase AIG2-like" evidence="1">
    <location>
        <begin position="7"/>
        <end position="105"/>
    </location>
</feature>
<proteinExistence type="predicted"/>
<name>A0A2S0MP06_9RHOB</name>
<dbReference type="Gene3D" id="3.10.490.10">
    <property type="entry name" value="Gamma-glutamyl cyclotransferase-like"/>
    <property type="match status" value="1"/>
</dbReference>
<dbReference type="InterPro" id="IPR036568">
    <property type="entry name" value="GGCT-like_sf"/>
</dbReference>
<dbReference type="GO" id="GO:0016740">
    <property type="term" value="F:transferase activity"/>
    <property type="evidence" value="ECO:0007669"/>
    <property type="project" value="UniProtKB-KW"/>
</dbReference>
<dbReference type="Pfam" id="PF06094">
    <property type="entry name" value="GGACT"/>
    <property type="match status" value="1"/>
</dbReference>
<dbReference type="Proteomes" id="UP000237655">
    <property type="component" value="Chromosome"/>
</dbReference>
<dbReference type="EMBL" id="CP027665">
    <property type="protein sequence ID" value="AVO37620.1"/>
    <property type="molecule type" value="Genomic_DNA"/>
</dbReference>
<dbReference type="CDD" id="cd06661">
    <property type="entry name" value="GGCT_like"/>
    <property type="match status" value="1"/>
</dbReference>
<protein>
    <submittedName>
        <fullName evidence="2">Gamma-glutamylcyclotransferase</fullName>
    </submittedName>
</protein>
<dbReference type="InterPro" id="IPR013024">
    <property type="entry name" value="GGCT-like"/>
</dbReference>
<keyword evidence="2" id="KW-0808">Transferase</keyword>
<keyword evidence="3" id="KW-1185">Reference proteome</keyword>
<dbReference type="KEGG" id="thas:C6Y53_07830"/>
<sequence length="190" mass="20975">MSDPHFFGYGSLVNRATHAYPDLHRARLRGWRRAWAQTSLRSVAFLTIVPADPQAEIDGLTARVPGSDWAALDAREWAYDRITVTAEVTHPAPHPREIAVYSVPPRHRNAPGGDHPILLSYLDVVVQGYLREFGEPGAARFFASTDGWQAPVLDDRAAPRYPRHQRLTEAETALVDDLLGTCGATIITAA</sequence>
<dbReference type="AlphaFoldDB" id="A0A2S0MP06"/>
<evidence type="ECO:0000259" key="1">
    <source>
        <dbReference type="Pfam" id="PF06094"/>
    </source>
</evidence>
<dbReference type="SUPFAM" id="SSF110857">
    <property type="entry name" value="Gamma-glutamyl cyclotransferase-like"/>
    <property type="match status" value="1"/>
</dbReference>
<dbReference type="RefSeq" id="WP_106471938.1">
    <property type="nucleotide sequence ID" value="NZ_CP027665.1"/>
</dbReference>
<dbReference type="InterPro" id="IPR009288">
    <property type="entry name" value="AIG2-like_dom"/>
</dbReference>
<reference evidence="3" key="1">
    <citation type="submission" date="2018-03" db="EMBL/GenBank/DDBJ databases">
        <title>Genomic analysis of the strain SH-1 isolated from shrimp intestine.</title>
        <authorList>
            <person name="Kim Y.-S."/>
            <person name="Kim S.-E."/>
            <person name="Kim K.-H."/>
        </authorList>
    </citation>
    <scope>NUCLEOTIDE SEQUENCE [LARGE SCALE GENOMIC DNA]</scope>
    <source>
        <strain evidence="3">SH-1</strain>
    </source>
</reference>
<organism evidence="2 3">
    <name type="scientific">Pukyongiella litopenaei</name>
    <dbReference type="NCBI Taxonomy" id="2605946"/>
    <lineage>
        <taxon>Bacteria</taxon>
        <taxon>Pseudomonadati</taxon>
        <taxon>Pseudomonadota</taxon>
        <taxon>Alphaproteobacteria</taxon>
        <taxon>Rhodobacterales</taxon>
        <taxon>Paracoccaceae</taxon>
        <taxon>Pukyongiella</taxon>
    </lineage>
</organism>
<gene>
    <name evidence="2" type="ORF">C6Y53_07830</name>
</gene>